<dbReference type="SMART" id="SM00406">
    <property type="entry name" value="IGv"/>
    <property type="match status" value="1"/>
</dbReference>
<dbReference type="Proteomes" id="UP000694393">
    <property type="component" value="Unplaced"/>
</dbReference>
<accession>A0A8C8S4Z3</accession>
<dbReference type="AlphaFoldDB" id="A0A8C8S4Z3"/>
<dbReference type="SMART" id="SM00409">
    <property type="entry name" value="IG"/>
    <property type="match status" value="1"/>
</dbReference>
<proteinExistence type="predicted"/>
<dbReference type="InterPro" id="IPR036179">
    <property type="entry name" value="Ig-like_dom_sf"/>
</dbReference>
<sequence>MEVSCLCFPHTGSALEVLISQLPRTKGHRAHLTCKQTYGHNTMYWYRQDPGQGLHLLFLFVNEALTDKGNVSDRFQAEKPKSGPLHLNISEVEPADSAVYFCASSLATEFQSHILPLQKPPPSANTAPFPVKSTIPLHLCPQTAQEVGREKEEVTFSVNTIRVPTGMRGD</sequence>
<dbReference type="InterPro" id="IPR003599">
    <property type="entry name" value="Ig_sub"/>
</dbReference>
<dbReference type="InterPro" id="IPR007110">
    <property type="entry name" value="Ig-like_dom"/>
</dbReference>
<organism evidence="4 5">
    <name type="scientific">Pelusios castaneus</name>
    <name type="common">West African mud turtle</name>
    <dbReference type="NCBI Taxonomy" id="367368"/>
    <lineage>
        <taxon>Eukaryota</taxon>
        <taxon>Metazoa</taxon>
        <taxon>Chordata</taxon>
        <taxon>Craniata</taxon>
        <taxon>Vertebrata</taxon>
        <taxon>Euteleostomi</taxon>
        <taxon>Archelosauria</taxon>
        <taxon>Testudinata</taxon>
        <taxon>Testudines</taxon>
        <taxon>Pleurodira</taxon>
        <taxon>Pelomedusidae</taxon>
        <taxon>Pelusios</taxon>
    </lineage>
</organism>
<evidence type="ECO:0000256" key="2">
    <source>
        <dbReference type="ARBA" id="ARBA00022859"/>
    </source>
</evidence>
<dbReference type="InterPro" id="IPR013783">
    <property type="entry name" value="Ig-like_fold"/>
</dbReference>
<dbReference type="Gene3D" id="2.60.40.10">
    <property type="entry name" value="Immunoglobulins"/>
    <property type="match status" value="1"/>
</dbReference>
<reference evidence="4" key="2">
    <citation type="submission" date="2025-09" db="UniProtKB">
        <authorList>
            <consortium name="Ensembl"/>
        </authorList>
    </citation>
    <scope>IDENTIFICATION</scope>
</reference>
<evidence type="ECO:0000259" key="3">
    <source>
        <dbReference type="PROSITE" id="PS50835"/>
    </source>
</evidence>
<dbReference type="GO" id="GO:0005886">
    <property type="term" value="C:plasma membrane"/>
    <property type="evidence" value="ECO:0007669"/>
    <property type="project" value="TreeGrafter"/>
</dbReference>
<feature type="domain" description="Ig-like" evidence="3">
    <location>
        <begin position="9"/>
        <end position="102"/>
    </location>
</feature>
<protein>
    <recommendedName>
        <fullName evidence="3">Ig-like domain-containing protein</fullName>
    </recommendedName>
</protein>
<dbReference type="Ensembl" id="ENSPCET00000014582.1">
    <property type="protein sequence ID" value="ENSPCEP00000014062.1"/>
    <property type="gene ID" value="ENSPCEG00000011166.1"/>
</dbReference>
<keyword evidence="1" id="KW-0732">Signal</keyword>
<dbReference type="SUPFAM" id="SSF48726">
    <property type="entry name" value="Immunoglobulin"/>
    <property type="match status" value="1"/>
</dbReference>
<reference evidence="4" key="1">
    <citation type="submission" date="2025-08" db="UniProtKB">
        <authorList>
            <consortium name="Ensembl"/>
        </authorList>
    </citation>
    <scope>IDENTIFICATION</scope>
</reference>
<dbReference type="PANTHER" id="PTHR23268">
    <property type="entry name" value="T-CELL RECEPTOR BETA CHAIN"/>
    <property type="match status" value="1"/>
</dbReference>
<keyword evidence="5" id="KW-1185">Reference proteome</keyword>
<evidence type="ECO:0000256" key="1">
    <source>
        <dbReference type="ARBA" id="ARBA00022729"/>
    </source>
</evidence>
<dbReference type="Pfam" id="PF07686">
    <property type="entry name" value="V-set"/>
    <property type="match status" value="1"/>
</dbReference>
<dbReference type="GO" id="GO:0002376">
    <property type="term" value="P:immune system process"/>
    <property type="evidence" value="ECO:0007669"/>
    <property type="project" value="UniProtKB-KW"/>
</dbReference>
<dbReference type="InterPro" id="IPR013106">
    <property type="entry name" value="Ig_V-set"/>
</dbReference>
<dbReference type="PROSITE" id="PS50835">
    <property type="entry name" value="IG_LIKE"/>
    <property type="match status" value="1"/>
</dbReference>
<keyword evidence="2" id="KW-0391">Immunity</keyword>
<evidence type="ECO:0000313" key="5">
    <source>
        <dbReference type="Proteomes" id="UP000694393"/>
    </source>
</evidence>
<evidence type="ECO:0000313" key="4">
    <source>
        <dbReference type="Ensembl" id="ENSPCEP00000014062.1"/>
    </source>
</evidence>
<dbReference type="GO" id="GO:0007166">
    <property type="term" value="P:cell surface receptor signaling pathway"/>
    <property type="evidence" value="ECO:0007669"/>
    <property type="project" value="TreeGrafter"/>
</dbReference>
<name>A0A8C8S4Z3_9SAUR</name>
<dbReference type="PANTHER" id="PTHR23268:SF14">
    <property type="entry name" value="T CELL RECEPTOR BETA VARIABLE 12-3-RELATED"/>
    <property type="match status" value="1"/>
</dbReference>
<dbReference type="InterPro" id="IPR050413">
    <property type="entry name" value="TCR_beta_variable"/>
</dbReference>